<evidence type="ECO:0000313" key="3">
    <source>
        <dbReference type="EMBL" id="RPD54593.1"/>
    </source>
</evidence>
<name>A0A5C2RSK1_9APHY</name>
<dbReference type="PANTHER" id="PTHR43976:SF16">
    <property type="entry name" value="SHORT-CHAIN DEHYDROGENASE_REDUCTASE FAMILY PROTEIN"/>
    <property type="match status" value="1"/>
</dbReference>
<evidence type="ECO:0000313" key="4">
    <source>
        <dbReference type="Proteomes" id="UP000313359"/>
    </source>
</evidence>
<dbReference type="AlphaFoldDB" id="A0A5C2RSK1"/>
<dbReference type="OrthoDB" id="1274115at2759"/>
<dbReference type="Pfam" id="PF00106">
    <property type="entry name" value="adh_short"/>
    <property type="match status" value="1"/>
</dbReference>
<dbReference type="Proteomes" id="UP000313359">
    <property type="component" value="Unassembled WGS sequence"/>
</dbReference>
<comment type="similarity">
    <text evidence="1">Belongs to the short-chain dehydrogenases/reductases (SDR) family.</text>
</comment>
<dbReference type="InterPro" id="IPR036291">
    <property type="entry name" value="NAD(P)-bd_dom_sf"/>
</dbReference>
<reference evidence="3" key="1">
    <citation type="journal article" date="2018" name="Genome Biol. Evol.">
        <title>Genomics and development of Lentinus tigrinus, a white-rot wood-decaying mushroom with dimorphic fruiting bodies.</title>
        <authorList>
            <person name="Wu B."/>
            <person name="Xu Z."/>
            <person name="Knudson A."/>
            <person name="Carlson A."/>
            <person name="Chen N."/>
            <person name="Kovaka S."/>
            <person name="LaButti K."/>
            <person name="Lipzen A."/>
            <person name="Pennachio C."/>
            <person name="Riley R."/>
            <person name="Schakwitz W."/>
            <person name="Umezawa K."/>
            <person name="Ohm R.A."/>
            <person name="Grigoriev I.V."/>
            <person name="Nagy L.G."/>
            <person name="Gibbons J."/>
            <person name="Hibbett D."/>
        </authorList>
    </citation>
    <scope>NUCLEOTIDE SEQUENCE [LARGE SCALE GENOMIC DNA]</scope>
    <source>
        <strain evidence="3">ALCF2SS1-6</strain>
    </source>
</reference>
<dbReference type="PANTHER" id="PTHR43976">
    <property type="entry name" value="SHORT CHAIN DEHYDROGENASE"/>
    <property type="match status" value="1"/>
</dbReference>
<keyword evidence="2" id="KW-0560">Oxidoreductase</keyword>
<dbReference type="InterPro" id="IPR051911">
    <property type="entry name" value="SDR_oxidoreductase"/>
</dbReference>
<protein>
    <submittedName>
        <fullName evidence="3">NAD(P)-binding protein</fullName>
    </submittedName>
</protein>
<dbReference type="Gene3D" id="3.40.50.720">
    <property type="entry name" value="NAD(P)-binding Rossmann-like Domain"/>
    <property type="match status" value="1"/>
</dbReference>
<sequence>MTSPRVWLITGASSGFGLEMARYALAQGDKVVATLRKPNALASFASKYPSSQLLLIKLDVTNQQEIRDVFHKAKDAFGRVDVVFNNAGIVIAGEAEATPEESARKMFETNFWGAAHVSLEAIRFFRDENEPQGGRLIQTSAAAGFVGLPMLGFNAASKHGGVGGTHGGSDQGVAWNIKITTVEPGIFTTALETNAEFLPQHPAYTDDSSPTSIARKMLAELRSNGGVVKKSPVKFAQRIFELSELPNPPARLPLGHDCIAMLKGQVAKLTKATEEYASWSDDLGFEDVTSYAAG</sequence>
<dbReference type="SUPFAM" id="SSF51735">
    <property type="entry name" value="NAD(P)-binding Rossmann-fold domains"/>
    <property type="match status" value="1"/>
</dbReference>
<dbReference type="EMBL" id="ML122304">
    <property type="protein sequence ID" value="RPD54593.1"/>
    <property type="molecule type" value="Genomic_DNA"/>
</dbReference>
<keyword evidence="4" id="KW-1185">Reference proteome</keyword>
<proteinExistence type="inferred from homology"/>
<dbReference type="GO" id="GO:0016491">
    <property type="term" value="F:oxidoreductase activity"/>
    <property type="evidence" value="ECO:0007669"/>
    <property type="project" value="UniProtKB-KW"/>
</dbReference>
<evidence type="ECO:0000256" key="2">
    <source>
        <dbReference type="ARBA" id="ARBA00023002"/>
    </source>
</evidence>
<evidence type="ECO:0000256" key="1">
    <source>
        <dbReference type="ARBA" id="ARBA00006484"/>
    </source>
</evidence>
<dbReference type="PRINTS" id="PR00081">
    <property type="entry name" value="GDHRDH"/>
</dbReference>
<accession>A0A5C2RSK1</accession>
<gene>
    <name evidence="3" type="ORF">L227DRAFT_604002</name>
</gene>
<organism evidence="3 4">
    <name type="scientific">Lentinus tigrinus ALCF2SS1-6</name>
    <dbReference type="NCBI Taxonomy" id="1328759"/>
    <lineage>
        <taxon>Eukaryota</taxon>
        <taxon>Fungi</taxon>
        <taxon>Dikarya</taxon>
        <taxon>Basidiomycota</taxon>
        <taxon>Agaricomycotina</taxon>
        <taxon>Agaricomycetes</taxon>
        <taxon>Polyporales</taxon>
        <taxon>Polyporaceae</taxon>
        <taxon>Lentinus</taxon>
    </lineage>
</organism>
<dbReference type="InterPro" id="IPR002347">
    <property type="entry name" value="SDR_fam"/>
</dbReference>
<dbReference type="STRING" id="1328759.A0A5C2RSK1"/>